<evidence type="ECO:0000313" key="2">
    <source>
        <dbReference type="EMBL" id="MBB2202305.1"/>
    </source>
</evidence>
<evidence type="ECO:0008006" key="4">
    <source>
        <dbReference type="Google" id="ProtNLM"/>
    </source>
</evidence>
<dbReference type="EMBL" id="JABEQM010000009">
    <property type="protein sequence ID" value="MBB2202305.1"/>
    <property type="molecule type" value="Genomic_DNA"/>
</dbReference>
<evidence type="ECO:0000256" key="1">
    <source>
        <dbReference type="SAM" id="MobiDB-lite"/>
    </source>
</evidence>
<evidence type="ECO:0000313" key="3">
    <source>
        <dbReference type="Proteomes" id="UP000578030"/>
    </source>
</evidence>
<reference evidence="2 3" key="1">
    <citation type="submission" date="2020-04" db="EMBL/GenBank/DDBJ databases">
        <title>Description of novel Gluconacetobacter.</title>
        <authorList>
            <person name="Sombolestani A."/>
        </authorList>
    </citation>
    <scope>NUCLEOTIDE SEQUENCE [LARGE SCALE GENOMIC DNA]</scope>
    <source>
        <strain evidence="2 3">LMG 27802</strain>
    </source>
</reference>
<organism evidence="2 3">
    <name type="scientific">Gluconacetobacter tumulisoli</name>
    <dbReference type="NCBI Taxonomy" id="1286189"/>
    <lineage>
        <taxon>Bacteria</taxon>
        <taxon>Pseudomonadati</taxon>
        <taxon>Pseudomonadota</taxon>
        <taxon>Alphaproteobacteria</taxon>
        <taxon>Acetobacterales</taxon>
        <taxon>Acetobacteraceae</taxon>
        <taxon>Gluconacetobacter</taxon>
    </lineage>
</organism>
<feature type="region of interest" description="Disordered" evidence="1">
    <location>
        <begin position="20"/>
        <end position="50"/>
    </location>
</feature>
<accession>A0A7W4K8M1</accession>
<protein>
    <recommendedName>
        <fullName evidence="4">Transposase</fullName>
    </recommendedName>
</protein>
<sequence>MQTSCVGFCRWRGGGGRRHYNTIRPHSRLGCRPPPPETATPPRPVSGSAPLHLRPAVATETLLHQQSHRVE</sequence>
<comment type="caution">
    <text evidence="2">The sequence shown here is derived from an EMBL/GenBank/DDBJ whole genome shotgun (WGS) entry which is preliminary data.</text>
</comment>
<gene>
    <name evidence="2" type="ORF">HLH28_12105</name>
</gene>
<proteinExistence type="predicted"/>
<name>A0A7W4K8M1_9PROT</name>
<feature type="compositionally biased region" description="Pro residues" evidence="1">
    <location>
        <begin position="32"/>
        <end position="44"/>
    </location>
</feature>
<dbReference type="AlphaFoldDB" id="A0A7W4K8M1"/>
<dbReference type="Proteomes" id="UP000578030">
    <property type="component" value="Unassembled WGS sequence"/>
</dbReference>
<keyword evidence="3" id="KW-1185">Reference proteome</keyword>
<feature type="compositionally biased region" description="Basic residues" evidence="1">
    <location>
        <begin position="20"/>
        <end position="29"/>
    </location>
</feature>